<dbReference type="PANTHER" id="PTHR22762:SF92">
    <property type="entry name" value="LYSOSOMAL ALPHA-GLUCOSIDASE"/>
    <property type="match status" value="1"/>
</dbReference>
<name>A0ABQ9VS98_SAGOE</name>
<evidence type="ECO:0000313" key="7">
    <source>
        <dbReference type="Proteomes" id="UP001266305"/>
    </source>
</evidence>
<dbReference type="Gene3D" id="2.60.40.1760">
    <property type="entry name" value="glycosyl hydrolase (family 31)"/>
    <property type="match status" value="1"/>
</dbReference>
<dbReference type="Proteomes" id="UP001266305">
    <property type="component" value="Unassembled WGS sequence"/>
</dbReference>
<accession>A0ABQ9VS98</accession>
<evidence type="ECO:0000259" key="4">
    <source>
        <dbReference type="Pfam" id="PF01055"/>
    </source>
</evidence>
<keyword evidence="2" id="KW-0326">Glycosidase</keyword>
<dbReference type="EMBL" id="JASSZA010000005">
    <property type="protein sequence ID" value="KAK2112258.1"/>
    <property type="molecule type" value="Genomic_DNA"/>
</dbReference>
<sequence>MPSWPLPCRLNTTVAPLFFADQFLQLSTSLPSQFITGLAEHLSPLMLSTSWTKITLWNRDLAPTPGANLYGSHPFYLVLEDGGSAHGVFLLNSNAMDVVLQPSPALSWRSTGGILDVYVFLGPEPKSVVRQYLDIVGYPFMPPYWGLGFHLCRWGYSSTAITRQVVENMTRAHFPLDVQWNDLDYMDARRDFTFNRDGFLDFPAMVRELHESGRRYVMLVDSESPSTKTGLSRGQSHSQKDAVWGLVQPKCGAWHMARGGGGRQGQPKRPGSFSEDFSRGRADEERGADPAISSSGPAGSYRPYDEGLRRGVFITNETGQPLIGKVERASRGRG</sequence>
<feature type="compositionally biased region" description="Basic and acidic residues" evidence="3">
    <location>
        <begin position="276"/>
        <end position="288"/>
    </location>
</feature>
<keyword evidence="2" id="KW-0378">Hydrolase</keyword>
<comment type="caution">
    <text evidence="6">The sequence shown here is derived from an EMBL/GenBank/DDBJ whole genome shotgun (WGS) entry which is preliminary data.</text>
</comment>
<evidence type="ECO:0008006" key="8">
    <source>
        <dbReference type="Google" id="ProtNLM"/>
    </source>
</evidence>
<dbReference type="InterPro" id="IPR025887">
    <property type="entry name" value="Glyco_hydro_31_N_dom"/>
</dbReference>
<gene>
    <name evidence="6" type="ORF">P7K49_012005</name>
</gene>
<dbReference type="SUPFAM" id="SSF74650">
    <property type="entry name" value="Galactose mutarotase-like"/>
    <property type="match status" value="1"/>
</dbReference>
<comment type="similarity">
    <text evidence="1 2">Belongs to the glycosyl hydrolase 31 family.</text>
</comment>
<feature type="domain" description="Glycoside hydrolase family 31 TIM barrel" evidence="4">
    <location>
        <begin position="139"/>
        <end position="223"/>
    </location>
</feature>
<dbReference type="Pfam" id="PF13802">
    <property type="entry name" value="Gal_mutarotas_2"/>
    <property type="match status" value="1"/>
</dbReference>
<feature type="region of interest" description="Disordered" evidence="3">
    <location>
        <begin position="255"/>
        <end position="334"/>
    </location>
</feature>
<feature type="domain" description="Glycoside hydrolase family 31 N-terminal" evidence="5">
    <location>
        <begin position="31"/>
        <end position="96"/>
    </location>
</feature>
<proteinExistence type="inferred from homology"/>
<evidence type="ECO:0000256" key="3">
    <source>
        <dbReference type="SAM" id="MobiDB-lite"/>
    </source>
</evidence>
<evidence type="ECO:0000313" key="6">
    <source>
        <dbReference type="EMBL" id="KAK2112258.1"/>
    </source>
</evidence>
<evidence type="ECO:0000259" key="5">
    <source>
        <dbReference type="Pfam" id="PF13802"/>
    </source>
</evidence>
<dbReference type="SUPFAM" id="SSF51445">
    <property type="entry name" value="(Trans)glycosidases"/>
    <property type="match status" value="1"/>
</dbReference>
<reference evidence="6 7" key="1">
    <citation type="submission" date="2023-05" db="EMBL/GenBank/DDBJ databases">
        <title>B98-5 Cell Line De Novo Hybrid Assembly: An Optical Mapping Approach.</title>
        <authorList>
            <person name="Kananen K."/>
            <person name="Auerbach J.A."/>
            <person name="Kautto E."/>
            <person name="Blachly J.S."/>
        </authorList>
    </citation>
    <scope>NUCLEOTIDE SEQUENCE [LARGE SCALE GENOMIC DNA]</scope>
    <source>
        <strain evidence="6">B95-8</strain>
        <tissue evidence="6">Cell line</tissue>
    </source>
</reference>
<dbReference type="CDD" id="cd14752">
    <property type="entry name" value="GH31_N"/>
    <property type="match status" value="1"/>
</dbReference>
<dbReference type="Pfam" id="PF01055">
    <property type="entry name" value="Glyco_hydro_31_2nd"/>
    <property type="match status" value="1"/>
</dbReference>
<dbReference type="InterPro" id="IPR017853">
    <property type="entry name" value="GH"/>
</dbReference>
<dbReference type="InterPro" id="IPR000322">
    <property type="entry name" value="Glyco_hydro_31_TIM"/>
</dbReference>
<dbReference type="PANTHER" id="PTHR22762">
    <property type="entry name" value="ALPHA-GLUCOSIDASE"/>
    <property type="match status" value="1"/>
</dbReference>
<dbReference type="InterPro" id="IPR011013">
    <property type="entry name" value="Gal_mutarotase_sf_dom"/>
</dbReference>
<feature type="compositionally biased region" description="Basic and acidic residues" evidence="3">
    <location>
        <begin position="325"/>
        <end position="334"/>
    </location>
</feature>
<keyword evidence="7" id="KW-1185">Reference proteome</keyword>
<evidence type="ECO:0000256" key="1">
    <source>
        <dbReference type="ARBA" id="ARBA00007806"/>
    </source>
</evidence>
<dbReference type="Gene3D" id="3.20.20.80">
    <property type="entry name" value="Glycosidases"/>
    <property type="match status" value="2"/>
</dbReference>
<organism evidence="6 7">
    <name type="scientific">Saguinus oedipus</name>
    <name type="common">Cotton-top tamarin</name>
    <name type="synonym">Oedipomidas oedipus</name>
    <dbReference type="NCBI Taxonomy" id="9490"/>
    <lineage>
        <taxon>Eukaryota</taxon>
        <taxon>Metazoa</taxon>
        <taxon>Chordata</taxon>
        <taxon>Craniata</taxon>
        <taxon>Vertebrata</taxon>
        <taxon>Euteleostomi</taxon>
        <taxon>Mammalia</taxon>
        <taxon>Eutheria</taxon>
        <taxon>Euarchontoglires</taxon>
        <taxon>Primates</taxon>
        <taxon>Haplorrhini</taxon>
        <taxon>Platyrrhini</taxon>
        <taxon>Cebidae</taxon>
        <taxon>Callitrichinae</taxon>
        <taxon>Saguinus</taxon>
    </lineage>
</organism>
<evidence type="ECO:0000256" key="2">
    <source>
        <dbReference type="RuleBase" id="RU361185"/>
    </source>
</evidence>
<protein>
    <recommendedName>
        <fullName evidence="8">Lysosomal alpha-glucosidase</fullName>
    </recommendedName>
</protein>